<evidence type="ECO:0000313" key="13">
    <source>
        <dbReference type="Proteomes" id="UP000504638"/>
    </source>
</evidence>
<dbReference type="RefSeq" id="XP_033530370.1">
    <property type="nucleotide sequence ID" value="XM_033676773.1"/>
</dbReference>
<protein>
    <recommendedName>
        <fullName evidence="10 11">Cytochrome b mRNA-processing protein 4</fullName>
    </recommendedName>
</protein>
<dbReference type="InterPro" id="IPR012420">
    <property type="entry name" value="Cbp4"/>
</dbReference>
<reference evidence="12 14" key="1">
    <citation type="submission" date="2020-01" db="EMBL/GenBank/DDBJ databases">
        <authorList>
            <consortium name="DOE Joint Genome Institute"/>
            <person name="Haridas S."/>
            <person name="Albert R."/>
            <person name="Binder M."/>
            <person name="Bloem J."/>
            <person name="Labutti K."/>
            <person name="Salamov A."/>
            <person name="Andreopoulos B."/>
            <person name="Baker S.E."/>
            <person name="Barry K."/>
            <person name="Bills G."/>
            <person name="Bluhm B.H."/>
            <person name="Cannon C."/>
            <person name="Castanera R."/>
            <person name="Culley D.E."/>
            <person name="Daum C."/>
            <person name="Ezra D."/>
            <person name="Gonzalez J.B."/>
            <person name="Henrissat B."/>
            <person name="Kuo A."/>
            <person name="Liang C."/>
            <person name="Lipzen A."/>
            <person name="Lutzoni F."/>
            <person name="Magnuson J."/>
            <person name="Mondo S."/>
            <person name="Nolan M."/>
            <person name="Ohm R."/>
            <person name="Pangilinan J."/>
            <person name="Park H.-J."/>
            <person name="Ramirez L."/>
            <person name="Alfaro M."/>
            <person name="Sun H."/>
            <person name="Tritt A."/>
            <person name="Yoshinaga Y."/>
            <person name="Zwiers L.-H."/>
            <person name="Turgeon B.G."/>
            <person name="Goodwin S.B."/>
            <person name="Spatafora J.W."/>
            <person name="Crous P.W."/>
            <person name="Grigoriev I.V."/>
        </authorList>
    </citation>
    <scope>NUCLEOTIDE SEQUENCE</scope>
    <source>
        <strain evidence="12 14">CBS 781.70</strain>
    </source>
</reference>
<comment type="function">
    <text evidence="9 11">Essential for the assembly of ubiquinol-cytochrome c reductase. It has a direct effect on the correct occurrence of the Rieske protein, core 4, core 5 and apocytochrome b.</text>
</comment>
<evidence type="ECO:0000313" key="14">
    <source>
        <dbReference type="RefSeq" id="XP_033530370.1"/>
    </source>
</evidence>
<dbReference type="EMBL" id="ML975179">
    <property type="protein sequence ID" value="KAF1808739.1"/>
    <property type="molecule type" value="Genomic_DNA"/>
</dbReference>
<dbReference type="Pfam" id="PF07960">
    <property type="entry name" value="CBP4"/>
    <property type="match status" value="1"/>
</dbReference>
<keyword evidence="5" id="KW-1133">Transmembrane helix</keyword>
<evidence type="ECO:0000256" key="5">
    <source>
        <dbReference type="ARBA" id="ARBA00022989"/>
    </source>
</evidence>
<organism evidence="12">
    <name type="scientific">Eremomyces bilateralis CBS 781.70</name>
    <dbReference type="NCBI Taxonomy" id="1392243"/>
    <lineage>
        <taxon>Eukaryota</taxon>
        <taxon>Fungi</taxon>
        <taxon>Dikarya</taxon>
        <taxon>Ascomycota</taxon>
        <taxon>Pezizomycotina</taxon>
        <taxon>Dothideomycetes</taxon>
        <taxon>Dothideomycetes incertae sedis</taxon>
        <taxon>Eremomycetales</taxon>
        <taxon>Eremomycetaceae</taxon>
        <taxon>Eremomyces</taxon>
    </lineage>
</organism>
<keyword evidence="6 11" id="KW-0496">Mitochondrion</keyword>
<dbReference type="PANTHER" id="PTHR28202">
    <property type="entry name" value="ASSEMBLY FACTOR CBP4"/>
    <property type="match status" value="1"/>
</dbReference>
<feature type="non-terminal residue" evidence="12">
    <location>
        <position position="1"/>
    </location>
</feature>
<comment type="subcellular location">
    <subcellularLocation>
        <location evidence="1 11">Mitochondrion inner membrane</location>
        <topology evidence="1 11">Single-pass membrane protein</topology>
    </subcellularLocation>
</comment>
<evidence type="ECO:0000256" key="2">
    <source>
        <dbReference type="ARBA" id="ARBA00006780"/>
    </source>
</evidence>
<evidence type="ECO:0000256" key="8">
    <source>
        <dbReference type="ARBA" id="ARBA00023186"/>
    </source>
</evidence>
<accession>A0A6G1FST4</accession>
<keyword evidence="3" id="KW-0812">Transmembrane</keyword>
<sequence length="71" mass="8399">LSRTAVCVIGGPALVYYVTPTEEELFKKYNPDLQRRAIQNRQKREEEFDKFVTDLKKHSKSDKTSKLFRHL</sequence>
<evidence type="ECO:0000256" key="1">
    <source>
        <dbReference type="ARBA" id="ARBA00004434"/>
    </source>
</evidence>
<dbReference type="PANTHER" id="PTHR28202:SF1">
    <property type="entry name" value="ASSEMBLY FACTOR CBP4"/>
    <property type="match status" value="1"/>
</dbReference>
<keyword evidence="4 11" id="KW-0999">Mitochondrion inner membrane</keyword>
<evidence type="ECO:0000256" key="10">
    <source>
        <dbReference type="ARBA" id="ARBA00031521"/>
    </source>
</evidence>
<evidence type="ECO:0000256" key="4">
    <source>
        <dbReference type="ARBA" id="ARBA00022792"/>
    </source>
</evidence>
<dbReference type="OrthoDB" id="5576752at2759"/>
<evidence type="ECO:0000256" key="7">
    <source>
        <dbReference type="ARBA" id="ARBA00023136"/>
    </source>
</evidence>
<proteinExistence type="inferred from homology"/>
<keyword evidence="13" id="KW-1185">Reference proteome</keyword>
<dbReference type="Proteomes" id="UP000504638">
    <property type="component" value="Unplaced"/>
</dbReference>
<comment type="similarity">
    <text evidence="2 11">Belongs to the CBP4 family.</text>
</comment>
<keyword evidence="7" id="KW-0472">Membrane</keyword>
<dbReference type="GO" id="GO:0005743">
    <property type="term" value="C:mitochondrial inner membrane"/>
    <property type="evidence" value="ECO:0007669"/>
    <property type="project" value="UniProtKB-SubCell"/>
</dbReference>
<gene>
    <name evidence="12 14" type="ORF">P152DRAFT_404663</name>
</gene>
<dbReference type="GeneID" id="54417343"/>
<dbReference type="AlphaFoldDB" id="A0A6G1FST4"/>
<evidence type="ECO:0000256" key="3">
    <source>
        <dbReference type="ARBA" id="ARBA00022692"/>
    </source>
</evidence>
<evidence type="ECO:0000256" key="9">
    <source>
        <dbReference type="ARBA" id="ARBA00025413"/>
    </source>
</evidence>
<evidence type="ECO:0000313" key="12">
    <source>
        <dbReference type="EMBL" id="KAF1808739.1"/>
    </source>
</evidence>
<name>A0A6G1FST4_9PEZI</name>
<evidence type="ECO:0000256" key="6">
    <source>
        <dbReference type="ARBA" id="ARBA00023128"/>
    </source>
</evidence>
<reference evidence="14" key="2">
    <citation type="submission" date="2020-04" db="EMBL/GenBank/DDBJ databases">
        <authorList>
            <consortium name="NCBI Genome Project"/>
        </authorList>
    </citation>
    <scope>NUCLEOTIDE SEQUENCE</scope>
    <source>
        <strain evidence="14">CBS 781.70</strain>
    </source>
</reference>
<keyword evidence="8 11" id="KW-0143">Chaperone</keyword>
<evidence type="ECO:0000256" key="11">
    <source>
        <dbReference type="RuleBase" id="RU368005"/>
    </source>
</evidence>
<dbReference type="GO" id="GO:0034551">
    <property type="term" value="P:mitochondrial respiratory chain complex III assembly"/>
    <property type="evidence" value="ECO:0007669"/>
    <property type="project" value="TreeGrafter"/>
</dbReference>
<reference evidence="14" key="3">
    <citation type="submission" date="2025-04" db="UniProtKB">
        <authorList>
            <consortium name="RefSeq"/>
        </authorList>
    </citation>
    <scope>IDENTIFICATION</scope>
    <source>
        <strain evidence="14">CBS 781.70</strain>
    </source>
</reference>